<keyword evidence="6" id="KW-1185">Reference proteome</keyword>
<dbReference type="AlphaFoldDB" id="A0A5N7B0B4"/>
<dbReference type="OrthoDB" id="249703at2759"/>
<dbReference type="GO" id="GO:0005634">
    <property type="term" value="C:nucleus"/>
    <property type="evidence" value="ECO:0007669"/>
    <property type="project" value="TreeGrafter"/>
</dbReference>
<feature type="domain" description="GST N-terminal" evidence="3">
    <location>
        <begin position="27"/>
        <end position="107"/>
    </location>
</feature>
<dbReference type="InterPro" id="IPR050802">
    <property type="entry name" value="EF-GSTs"/>
</dbReference>
<sequence>MVHGNMLLDLSSSPSENGSEAETKRKSFGTIYAYKRSPRALGILAVAKSIGLELEEVEVQPANFVPDYYWALNPLGKTPTFVGSDGLVLTECMAIALHVTNHDSTTTLLGSSPLDFIQIIRWISLTNTDVVTRMASWVRPLIGYIPYNEDQVLKAQQDTAQAIQIFEDNLCDRKYLVGDRLTLADIMCAGLVTFGFAKIFDREWRKNFPYFTEWYLMIMYMPMMKAVMPEVPLVEVGLPNAPPTEPFKAP</sequence>
<dbReference type="InterPro" id="IPR040079">
    <property type="entry name" value="Glutathione_S-Trfase"/>
</dbReference>
<dbReference type="FunFam" id="1.20.1050.10:FF:000006">
    <property type="entry name" value="Elongation factor 1 gamma"/>
    <property type="match status" value="1"/>
</dbReference>
<keyword evidence="5" id="KW-0808">Transferase</keyword>
<gene>
    <name evidence="5" type="ORF">BDV26DRAFT_295028</name>
</gene>
<name>A0A5N7B0B4_9EURO</name>
<evidence type="ECO:0000256" key="1">
    <source>
        <dbReference type="ARBA" id="ARBA00007409"/>
    </source>
</evidence>
<dbReference type="Gene3D" id="3.40.30.10">
    <property type="entry name" value="Glutaredoxin"/>
    <property type="match status" value="1"/>
</dbReference>
<reference evidence="5 6" key="1">
    <citation type="submission" date="2019-04" db="EMBL/GenBank/DDBJ databases">
        <title>Friends and foes A comparative genomics studyof 23 Aspergillus species from section Flavi.</title>
        <authorList>
            <consortium name="DOE Joint Genome Institute"/>
            <person name="Kjaerbolling I."/>
            <person name="Vesth T."/>
            <person name="Frisvad J.C."/>
            <person name="Nybo J.L."/>
            <person name="Theobald S."/>
            <person name="Kildgaard S."/>
            <person name="Isbrandt T."/>
            <person name="Kuo A."/>
            <person name="Sato A."/>
            <person name="Lyhne E.K."/>
            <person name="Kogle M.E."/>
            <person name="Wiebenga A."/>
            <person name="Kun R.S."/>
            <person name="Lubbers R.J."/>
            <person name="Makela M.R."/>
            <person name="Barry K."/>
            <person name="Chovatia M."/>
            <person name="Clum A."/>
            <person name="Daum C."/>
            <person name="Haridas S."/>
            <person name="He G."/>
            <person name="LaButti K."/>
            <person name="Lipzen A."/>
            <person name="Mondo S."/>
            <person name="Riley R."/>
            <person name="Salamov A."/>
            <person name="Simmons B.A."/>
            <person name="Magnuson J.K."/>
            <person name="Henrissat B."/>
            <person name="Mortensen U.H."/>
            <person name="Larsen T.O."/>
            <person name="Devries R.P."/>
            <person name="Grigoriev I.V."/>
            <person name="Machida M."/>
            <person name="Baker S.E."/>
            <person name="Andersen M.R."/>
        </authorList>
    </citation>
    <scope>NUCLEOTIDE SEQUENCE [LARGE SCALE GENOMIC DNA]</scope>
    <source>
        <strain evidence="5 6">IBT 29228</strain>
    </source>
</reference>
<dbReference type="SUPFAM" id="SSF52833">
    <property type="entry name" value="Thioredoxin-like"/>
    <property type="match status" value="1"/>
</dbReference>
<dbReference type="GO" id="GO:0005737">
    <property type="term" value="C:cytoplasm"/>
    <property type="evidence" value="ECO:0007669"/>
    <property type="project" value="TreeGrafter"/>
</dbReference>
<dbReference type="Pfam" id="PF02798">
    <property type="entry name" value="GST_N"/>
    <property type="match status" value="1"/>
</dbReference>
<dbReference type="InterPro" id="IPR036282">
    <property type="entry name" value="Glutathione-S-Trfase_C_sf"/>
</dbReference>
<evidence type="ECO:0000259" key="3">
    <source>
        <dbReference type="PROSITE" id="PS50404"/>
    </source>
</evidence>
<proteinExistence type="inferred from homology"/>
<dbReference type="GO" id="GO:0016740">
    <property type="term" value="F:transferase activity"/>
    <property type="evidence" value="ECO:0007669"/>
    <property type="project" value="UniProtKB-KW"/>
</dbReference>
<dbReference type="SFLD" id="SFLDG00358">
    <property type="entry name" value="Main_(cytGST)"/>
    <property type="match status" value="1"/>
</dbReference>
<dbReference type="PANTHER" id="PTHR43986">
    <property type="entry name" value="ELONGATION FACTOR 1-GAMMA"/>
    <property type="match status" value="1"/>
</dbReference>
<evidence type="ECO:0000313" key="6">
    <source>
        <dbReference type="Proteomes" id="UP000326198"/>
    </source>
</evidence>
<dbReference type="SFLD" id="SFLDS00019">
    <property type="entry name" value="Glutathione_Transferase_(cytos"/>
    <property type="match status" value="1"/>
</dbReference>
<dbReference type="Proteomes" id="UP000326198">
    <property type="component" value="Unassembled WGS sequence"/>
</dbReference>
<dbReference type="InterPro" id="IPR010987">
    <property type="entry name" value="Glutathione-S-Trfase_C-like"/>
</dbReference>
<dbReference type="InterPro" id="IPR004045">
    <property type="entry name" value="Glutathione_S-Trfase_N"/>
</dbReference>
<evidence type="ECO:0000256" key="2">
    <source>
        <dbReference type="RuleBase" id="RU003494"/>
    </source>
</evidence>
<dbReference type="Gene3D" id="1.20.1050.10">
    <property type="match status" value="1"/>
</dbReference>
<accession>A0A5N7B0B4</accession>
<organism evidence="5 6">
    <name type="scientific">Aspergillus bertholletiae</name>
    <dbReference type="NCBI Taxonomy" id="1226010"/>
    <lineage>
        <taxon>Eukaryota</taxon>
        <taxon>Fungi</taxon>
        <taxon>Dikarya</taxon>
        <taxon>Ascomycota</taxon>
        <taxon>Pezizomycotina</taxon>
        <taxon>Eurotiomycetes</taxon>
        <taxon>Eurotiomycetidae</taxon>
        <taxon>Eurotiales</taxon>
        <taxon>Aspergillaceae</taxon>
        <taxon>Aspergillus</taxon>
        <taxon>Aspergillus subgen. Circumdati</taxon>
    </lineage>
</organism>
<dbReference type="InterPro" id="IPR036249">
    <property type="entry name" value="Thioredoxin-like_sf"/>
</dbReference>
<dbReference type="PROSITE" id="PS50405">
    <property type="entry name" value="GST_CTER"/>
    <property type="match status" value="1"/>
</dbReference>
<feature type="domain" description="GST C-terminal" evidence="4">
    <location>
        <begin position="112"/>
        <end position="243"/>
    </location>
</feature>
<dbReference type="PANTHER" id="PTHR43986:SF1">
    <property type="entry name" value="ELONGATION FACTOR 1-GAMMA"/>
    <property type="match status" value="1"/>
</dbReference>
<dbReference type="EMBL" id="ML736260">
    <property type="protein sequence ID" value="KAE8375465.1"/>
    <property type="molecule type" value="Genomic_DNA"/>
</dbReference>
<comment type="similarity">
    <text evidence="1 2">Belongs to the GST superfamily.</text>
</comment>
<evidence type="ECO:0000259" key="4">
    <source>
        <dbReference type="PROSITE" id="PS50405"/>
    </source>
</evidence>
<dbReference type="CDD" id="cd03044">
    <property type="entry name" value="GST_N_EF1Bgamma"/>
    <property type="match status" value="1"/>
</dbReference>
<dbReference type="CDD" id="cd03181">
    <property type="entry name" value="GST_C_EF1Bgamma_like"/>
    <property type="match status" value="1"/>
</dbReference>
<evidence type="ECO:0000313" key="5">
    <source>
        <dbReference type="EMBL" id="KAE8375465.1"/>
    </source>
</evidence>
<dbReference type="Pfam" id="PF00043">
    <property type="entry name" value="GST_C"/>
    <property type="match status" value="1"/>
</dbReference>
<dbReference type="SUPFAM" id="SSF47616">
    <property type="entry name" value="GST C-terminal domain-like"/>
    <property type="match status" value="1"/>
</dbReference>
<dbReference type="InterPro" id="IPR004046">
    <property type="entry name" value="GST_C"/>
</dbReference>
<dbReference type="FunFam" id="3.40.30.10:FF:000142">
    <property type="entry name" value="Elongation factor 1 gamma"/>
    <property type="match status" value="1"/>
</dbReference>
<dbReference type="PROSITE" id="PS50404">
    <property type="entry name" value="GST_NTER"/>
    <property type="match status" value="1"/>
</dbReference>
<protein>
    <submittedName>
        <fullName evidence="5">Glutathione S-transferase</fullName>
    </submittedName>
</protein>